<dbReference type="AlphaFoldDB" id="A0A8T0ERI3"/>
<dbReference type="Proteomes" id="UP000807504">
    <property type="component" value="Unassembled WGS sequence"/>
</dbReference>
<sequence length="208" mass="24508">MNETDPLESNYTLKNGGMSLTNGTAAEISYEDKYNNIEETETNYYDYEFDIDNIAFLNELETKNSLESPYEVMNTTDHPMDTYFVFNNSMKEIKTIENSLENPYEIMNMTDHSMDTYFVFNNSMKEVMTIETSIENPYEVMNTTEDPIDIDFLFESVNISTKKVMTSEDWNFCANKRNTKLYCLKRNVFHDLLRIHDDAYLFSCKVYI</sequence>
<reference evidence="1" key="2">
    <citation type="submission" date="2020-06" db="EMBL/GenBank/DDBJ databases">
        <authorList>
            <person name="Sheffer M."/>
        </authorList>
    </citation>
    <scope>NUCLEOTIDE SEQUENCE</scope>
</reference>
<proteinExistence type="predicted"/>
<comment type="caution">
    <text evidence="1">The sequence shown here is derived from an EMBL/GenBank/DDBJ whole genome shotgun (WGS) entry which is preliminary data.</text>
</comment>
<evidence type="ECO:0000313" key="1">
    <source>
        <dbReference type="EMBL" id="KAF8778347.1"/>
    </source>
</evidence>
<dbReference type="EMBL" id="JABXBU010002072">
    <property type="protein sequence ID" value="KAF8778347.1"/>
    <property type="molecule type" value="Genomic_DNA"/>
</dbReference>
<name>A0A8T0ERI3_ARGBR</name>
<gene>
    <name evidence="1" type="ORF">HNY73_015078</name>
</gene>
<keyword evidence="2" id="KW-1185">Reference proteome</keyword>
<protein>
    <submittedName>
        <fullName evidence="1">Uncharacterized protein</fullName>
    </submittedName>
</protein>
<organism evidence="1 2">
    <name type="scientific">Argiope bruennichi</name>
    <name type="common">Wasp spider</name>
    <name type="synonym">Aranea bruennichi</name>
    <dbReference type="NCBI Taxonomy" id="94029"/>
    <lineage>
        <taxon>Eukaryota</taxon>
        <taxon>Metazoa</taxon>
        <taxon>Ecdysozoa</taxon>
        <taxon>Arthropoda</taxon>
        <taxon>Chelicerata</taxon>
        <taxon>Arachnida</taxon>
        <taxon>Araneae</taxon>
        <taxon>Araneomorphae</taxon>
        <taxon>Entelegynae</taxon>
        <taxon>Araneoidea</taxon>
        <taxon>Araneidae</taxon>
        <taxon>Argiope</taxon>
    </lineage>
</organism>
<evidence type="ECO:0000313" key="2">
    <source>
        <dbReference type="Proteomes" id="UP000807504"/>
    </source>
</evidence>
<accession>A0A8T0ERI3</accession>
<reference evidence="1" key="1">
    <citation type="journal article" date="2020" name="bioRxiv">
        <title>Chromosome-level reference genome of the European wasp spider Argiope bruennichi: a resource for studies on range expansion and evolutionary adaptation.</title>
        <authorList>
            <person name="Sheffer M.M."/>
            <person name="Hoppe A."/>
            <person name="Krehenwinkel H."/>
            <person name="Uhl G."/>
            <person name="Kuss A.W."/>
            <person name="Jensen L."/>
            <person name="Jensen C."/>
            <person name="Gillespie R.G."/>
            <person name="Hoff K.J."/>
            <person name="Prost S."/>
        </authorList>
    </citation>
    <scope>NUCLEOTIDE SEQUENCE</scope>
</reference>